<gene>
    <name evidence="1" type="ORF">BECKLPF1236B_GA0070989_12001</name>
</gene>
<dbReference type="EMBL" id="CAADFK010000200">
    <property type="protein sequence ID" value="VFK20124.1"/>
    <property type="molecule type" value="Genomic_DNA"/>
</dbReference>
<name>A0A450WSZ9_9GAMM</name>
<sequence length="64" mass="6693">MNTATANPEPCFSGGVCISGTGSARTCISLPRQWGGPLAGGVVELLEDRESRGKTRAIETRSKN</sequence>
<accession>A0A450WSZ9</accession>
<evidence type="ECO:0000313" key="1">
    <source>
        <dbReference type="EMBL" id="VFK20124.1"/>
    </source>
</evidence>
<reference evidence="1" key="1">
    <citation type="submission" date="2019-02" db="EMBL/GenBank/DDBJ databases">
        <authorList>
            <person name="Gruber-Vodicka R. H."/>
            <person name="Seah K. B. B."/>
        </authorList>
    </citation>
    <scope>NUCLEOTIDE SEQUENCE</scope>
    <source>
        <strain evidence="1">BECK_S313</strain>
    </source>
</reference>
<dbReference type="AlphaFoldDB" id="A0A450WSZ9"/>
<organism evidence="1">
    <name type="scientific">Candidatus Kentrum sp. LPFa</name>
    <dbReference type="NCBI Taxonomy" id="2126335"/>
    <lineage>
        <taxon>Bacteria</taxon>
        <taxon>Pseudomonadati</taxon>
        <taxon>Pseudomonadota</taxon>
        <taxon>Gammaproteobacteria</taxon>
        <taxon>Candidatus Kentrum</taxon>
    </lineage>
</organism>
<proteinExistence type="predicted"/>
<protein>
    <submittedName>
        <fullName evidence="1">Uncharacterized protein</fullName>
    </submittedName>
</protein>